<dbReference type="KEGG" id="prz:GZH47_00895"/>
<protein>
    <submittedName>
        <fullName evidence="3">Extracellular solute-binding protein</fullName>
    </submittedName>
</protein>
<organism evidence="3 4">
    <name type="scientific">Paenibacillus rhizovicinus</name>
    <dbReference type="NCBI Taxonomy" id="2704463"/>
    <lineage>
        <taxon>Bacteria</taxon>
        <taxon>Bacillati</taxon>
        <taxon>Bacillota</taxon>
        <taxon>Bacilli</taxon>
        <taxon>Bacillales</taxon>
        <taxon>Paenibacillaceae</taxon>
        <taxon>Paenibacillus</taxon>
    </lineage>
</organism>
<dbReference type="Proteomes" id="UP000479114">
    <property type="component" value="Chromosome"/>
</dbReference>
<proteinExistence type="predicted"/>
<reference evidence="3 4" key="1">
    <citation type="submission" date="2020-02" db="EMBL/GenBank/DDBJ databases">
        <title>Paenibacillus sp. nov., isolated from rhizosphere soil of tomato.</title>
        <authorList>
            <person name="Weon H.-Y."/>
            <person name="Lee S.A."/>
        </authorList>
    </citation>
    <scope>NUCLEOTIDE SEQUENCE [LARGE SCALE GENOMIC DNA]</scope>
    <source>
        <strain evidence="3 4">14171R-81</strain>
    </source>
</reference>
<sequence>MKTKRMSTLALSSVLALSFMLTACGSESNNNNTSSNTNGSTNTNKGNGNAAAAGGENKNADDAANAAANQPSTAENDPVTLKFISWKNGAYNQLYDMFHKKYPWITIEEVPVNGQPVMQVIAALEAAGTPADVTEIDTDLISFDQGGLVEDLTPYIDSSPIFQETTLPQGFFDTMTYKNKKLAVPMVDVPMWVLVNKDLLAKHGVDMPGNDWTYDDFRDIAKQITDPDAGEYGVTTQPEIQMRLLSTKAIADGHASNLQYMNEDLTQSVMSTPGVMDDIKWLHEFVTKDGSMQSNAAAEASGNVTKDFLNGKTGFAIGGDWVLPDLKKKAQFNWDVLPFPKGTSSQPGYSIYGPLSLLAGSKHKNEAFLWLSFQFTKEAQKWKIDQGANASVIDPELTAYYDQAPIWQGKNIEAVKIAQKNAKIQPGVTVPAWGDYNWNNILNDVIFGDRNINDVIPETEAWNKKTKELQASTGAAQ</sequence>
<evidence type="ECO:0000313" key="4">
    <source>
        <dbReference type="Proteomes" id="UP000479114"/>
    </source>
</evidence>
<gene>
    <name evidence="3" type="ORF">GZH47_00895</name>
</gene>
<dbReference type="EMBL" id="CP048286">
    <property type="protein sequence ID" value="QHW29530.1"/>
    <property type="molecule type" value="Genomic_DNA"/>
</dbReference>
<dbReference type="PANTHER" id="PTHR43649">
    <property type="entry name" value="ARABINOSE-BINDING PROTEIN-RELATED"/>
    <property type="match status" value="1"/>
</dbReference>
<dbReference type="InterPro" id="IPR050490">
    <property type="entry name" value="Bact_solute-bd_prot1"/>
</dbReference>
<accession>A0A6C0NTI7</accession>
<dbReference type="SUPFAM" id="SSF53850">
    <property type="entry name" value="Periplasmic binding protein-like II"/>
    <property type="match status" value="1"/>
</dbReference>
<evidence type="ECO:0000256" key="2">
    <source>
        <dbReference type="SAM" id="SignalP"/>
    </source>
</evidence>
<dbReference type="PROSITE" id="PS51257">
    <property type="entry name" value="PROKAR_LIPOPROTEIN"/>
    <property type="match status" value="1"/>
</dbReference>
<keyword evidence="2" id="KW-0732">Signal</keyword>
<dbReference type="Gene3D" id="3.40.190.10">
    <property type="entry name" value="Periplasmic binding protein-like II"/>
    <property type="match status" value="1"/>
</dbReference>
<feature type="compositionally biased region" description="Low complexity" evidence="1">
    <location>
        <begin position="28"/>
        <end position="69"/>
    </location>
</feature>
<feature type="region of interest" description="Disordered" evidence="1">
    <location>
        <begin position="28"/>
        <end position="74"/>
    </location>
</feature>
<feature type="signal peptide" evidence="2">
    <location>
        <begin position="1"/>
        <end position="25"/>
    </location>
</feature>
<dbReference type="PANTHER" id="PTHR43649:SF30">
    <property type="entry name" value="ABC TRANSPORTER SUBSTRATE-BINDING PROTEIN"/>
    <property type="match status" value="1"/>
</dbReference>
<evidence type="ECO:0000313" key="3">
    <source>
        <dbReference type="EMBL" id="QHW29530.1"/>
    </source>
</evidence>
<keyword evidence="4" id="KW-1185">Reference proteome</keyword>
<feature type="chain" id="PRO_5025513942" evidence="2">
    <location>
        <begin position="26"/>
        <end position="477"/>
    </location>
</feature>
<dbReference type="AlphaFoldDB" id="A0A6C0NTI7"/>
<dbReference type="RefSeq" id="WP_162638100.1">
    <property type="nucleotide sequence ID" value="NZ_CP048286.1"/>
</dbReference>
<evidence type="ECO:0000256" key="1">
    <source>
        <dbReference type="SAM" id="MobiDB-lite"/>
    </source>
</evidence>
<name>A0A6C0NTI7_9BACL</name>